<evidence type="ECO:0000256" key="9">
    <source>
        <dbReference type="SAM" id="MobiDB-lite"/>
    </source>
</evidence>
<evidence type="ECO:0000256" key="10">
    <source>
        <dbReference type="SAM" id="Phobius"/>
    </source>
</evidence>
<evidence type="ECO:0000313" key="11">
    <source>
        <dbReference type="EMBL" id="MQL87525.1"/>
    </source>
</evidence>
<keyword evidence="12" id="KW-1185">Reference proteome</keyword>
<keyword evidence="4 10" id="KW-1133">Transmembrane helix</keyword>
<dbReference type="AlphaFoldDB" id="A0A843UVB7"/>
<feature type="compositionally biased region" description="Basic and acidic residues" evidence="9">
    <location>
        <begin position="546"/>
        <end position="556"/>
    </location>
</feature>
<feature type="compositionally biased region" description="Basic and acidic residues" evidence="9">
    <location>
        <begin position="600"/>
        <end position="621"/>
    </location>
</feature>
<evidence type="ECO:0000313" key="12">
    <source>
        <dbReference type="Proteomes" id="UP000652761"/>
    </source>
</evidence>
<evidence type="ECO:0000256" key="3">
    <source>
        <dbReference type="ARBA" id="ARBA00022692"/>
    </source>
</evidence>
<evidence type="ECO:0000256" key="7">
    <source>
        <dbReference type="ARBA" id="ARBA00038080"/>
    </source>
</evidence>
<reference evidence="11" key="1">
    <citation type="submission" date="2017-07" db="EMBL/GenBank/DDBJ databases">
        <title>Taro Niue Genome Assembly and Annotation.</title>
        <authorList>
            <person name="Atibalentja N."/>
            <person name="Keating K."/>
            <person name="Fields C.J."/>
        </authorList>
    </citation>
    <scope>NUCLEOTIDE SEQUENCE</scope>
    <source>
        <strain evidence="11">Niue_2</strain>
        <tissue evidence="11">Leaf</tissue>
    </source>
</reference>
<feature type="region of interest" description="Disordered" evidence="9">
    <location>
        <begin position="466"/>
        <end position="527"/>
    </location>
</feature>
<feature type="transmembrane region" description="Helical" evidence="10">
    <location>
        <begin position="634"/>
        <end position="656"/>
    </location>
</feature>
<comment type="caution">
    <text evidence="11">The sequence shown here is derived from an EMBL/GenBank/DDBJ whole genome shotgun (WGS) entry which is preliminary data.</text>
</comment>
<protein>
    <recommendedName>
        <fullName evidence="13">Proton pump-interactor 1</fullName>
    </recommendedName>
</protein>
<keyword evidence="5 8" id="KW-0175">Coiled coil</keyword>
<dbReference type="Proteomes" id="UP000652761">
    <property type="component" value="Unassembled WGS sequence"/>
</dbReference>
<comment type="subcellular location">
    <subcellularLocation>
        <location evidence="1">Cell membrane</location>
        <topology evidence="1">Single-pass membrane protein</topology>
    </subcellularLocation>
</comment>
<evidence type="ECO:0000256" key="8">
    <source>
        <dbReference type="SAM" id="Coils"/>
    </source>
</evidence>
<dbReference type="GO" id="GO:0005886">
    <property type="term" value="C:plasma membrane"/>
    <property type="evidence" value="ECO:0007669"/>
    <property type="project" value="UniProtKB-SubCell"/>
</dbReference>
<feature type="region of interest" description="Disordered" evidence="9">
    <location>
        <begin position="546"/>
        <end position="621"/>
    </location>
</feature>
<evidence type="ECO:0008006" key="13">
    <source>
        <dbReference type="Google" id="ProtNLM"/>
    </source>
</evidence>
<keyword evidence="6 10" id="KW-0472">Membrane</keyword>
<feature type="region of interest" description="Disordered" evidence="9">
    <location>
        <begin position="1"/>
        <end position="21"/>
    </location>
</feature>
<sequence>MGVEILPNDSTSQAMEDVAEKNNSFLSDMDKNVQLHQEQGLEGPISAVMDTIKGLNGPQKVDSDDVKNASFPKDAVDEWPAPKQIHTFYFVKYQSYEDPKLKAKLEQADKEIQKRNKERFQITVTLKEKRSERSNVISQLKPLTSEDKQFRAMIDGKRKEMEPLQAALGKLRTANNAERGMGICSSEEELDYLIQSLHYRIQHESNTLAEEKQLLKDIKQLEGTREKVIAHAAMKAKLQDSLGPKEAIQDQVKQTHDGIGCLFEDWQLLSAQASMGMVRTVAGSPTMAVLIVVDMAGVKKEQQAIRAKIKSLEEVLKAIDEDISSLQEELTAVTQKREKAYETLNELRKARDEGNAPYYQNRSLLNNARDLAAKKDMAALEELSNNEVEKFMSQWSGSKAFRDDYEKRILASLDRRQLSGDGRMRNPDEKPIVSVVVKSTESETVLSAVSRKVDVDVKPPKVDVAASVQHASSKRAPKDDAKKLSGIETKVRSSPEDTEAFAFSEKAQKDSATPDMGPAKLKEMKREEEITKAKLALERKKKLADKAVAKAAEQEKRAKKKAGATAPDTPDEETETETETKAEELQETEEVIKDVQTTSKVKDRKENVRYRTRSKGPDQRPKIVIPKRKRSHPYWLWAAGAAASALVLLVLGYYYFFGRI</sequence>
<feature type="compositionally biased region" description="Basic and acidic residues" evidence="9">
    <location>
        <begin position="476"/>
        <end position="495"/>
    </location>
</feature>
<accession>A0A843UVB7</accession>
<evidence type="ECO:0000256" key="5">
    <source>
        <dbReference type="ARBA" id="ARBA00023054"/>
    </source>
</evidence>
<dbReference type="PANTHER" id="PTHR32219">
    <property type="entry name" value="RNA-BINDING PROTEIN YLMH-RELATED"/>
    <property type="match status" value="1"/>
</dbReference>
<comment type="similarity">
    <text evidence="7">Belongs to the plant Proton pump-interactor protein family.</text>
</comment>
<dbReference type="InterPro" id="IPR055282">
    <property type="entry name" value="PPI1-4"/>
</dbReference>
<dbReference type="EMBL" id="NMUH01000984">
    <property type="protein sequence ID" value="MQL87525.1"/>
    <property type="molecule type" value="Genomic_DNA"/>
</dbReference>
<evidence type="ECO:0000256" key="2">
    <source>
        <dbReference type="ARBA" id="ARBA00022475"/>
    </source>
</evidence>
<keyword evidence="2" id="KW-1003">Cell membrane</keyword>
<evidence type="ECO:0000256" key="6">
    <source>
        <dbReference type="ARBA" id="ARBA00023136"/>
    </source>
</evidence>
<dbReference type="PANTHER" id="PTHR32219:SF2">
    <property type="entry name" value="PROTON PUMP-INTERACTOR 1"/>
    <property type="match status" value="1"/>
</dbReference>
<gene>
    <name evidence="11" type="ORF">Taro_020066</name>
</gene>
<name>A0A843UVB7_COLES</name>
<dbReference type="OrthoDB" id="2195113at2759"/>
<feature type="coiled-coil region" evidence="8">
    <location>
        <begin position="295"/>
        <end position="350"/>
    </location>
</feature>
<keyword evidence="3 10" id="KW-0812">Transmembrane</keyword>
<proteinExistence type="inferred from homology"/>
<organism evidence="11 12">
    <name type="scientific">Colocasia esculenta</name>
    <name type="common">Wild taro</name>
    <name type="synonym">Arum esculentum</name>
    <dbReference type="NCBI Taxonomy" id="4460"/>
    <lineage>
        <taxon>Eukaryota</taxon>
        <taxon>Viridiplantae</taxon>
        <taxon>Streptophyta</taxon>
        <taxon>Embryophyta</taxon>
        <taxon>Tracheophyta</taxon>
        <taxon>Spermatophyta</taxon>
        <taxon>Magnoliopsida</taxon>
        <taxon>Liliopsida</taxon>
        <taxon>Araceae</taxon>
        <taxon>Aroideae</taxon>
        <taxon>Colocasieae</taxon>
        <taxon>Colocasia</taxon>
    </lineage>
</organism>
<evidence type="ECO:0000256" key="1">
    <source>
        <dbReference type="ARBA" id="ARBA00004162"/>
    </source>
</evidence>
<evidence type="ECO:0000256" key="4">
    <source>
        <dbReference type="ARBA" id="ARBA00022989"/>
    </source>
</evidence>